<feature type="region of interest" description="Disordered" evidence="1">
    <location>
        <begin position="38"/>
        <end position="128"/>
    </location>
</feature>
<feature type="compositionally biased region" description="Polar residues" evidence="1">
    <location>
        <begin position="87"/>
        <end position="104"/>
    </location>
</feature>
<evidence type="ECO:0000313" key="2">
    <source>
        <dbReference type="EMBL" id="VDM71464.1"/>
    </source>
</evidence>
<dbReference type="AlphaFoldDB" id="A0A3P7J0G7"/>
<evidence type="ECO:0000313" key="3">
    <source>
        <dbReference type="Proteomes" id="UP000270094"/>
    </source>
</evidence>
<sequence>MPNPAVAPVVPAPQPLSQSATIAAHPLMKQILTKNAQLSSSGSVNGVNGVSKSNSSSRCASPAAQPNVEHNEEDQRKVMNAKDFSDFKSNANGQNSKEQNGTATSEEEGSDDEKPTSRKSCTRRNSESVLQSLVNELRKDLGKSELMKFSKFLGQRAG</sequence>
<accession>A0A3P7J0G7</accession>
<gene>
    <name evidence="2" type="ORF">SVUK_LOCUS6462</name>
</gene>
<evidence type="ECO:0000256" key="1">
    <source>
        <dbReference type="SAM" id="MobiDB-lite"/>
    </source>
</evidence>
<dbReference type="OrthoDB" id="10614623at2759"/>
<proteinExistence type="predicted"/>
<feature type="compositionally biased region" description="Low complexity" evidence="1">
    <location>
        <begin position="39"/>
        <end position="57"/>
    </location>
</feature>
<dbReference type="EMBL" id="UYYB01020540">
    <property type="protein sequence ID" value="VDM71464.1"/>
    <property type="molecule type" value="Genomic_DNA"/>
</dbReference>
<keyword evidence="3" id="KW-1185">Reference proteome</keyword>
<name>A0A3P7J0G7_STRVU</name>
<organism evidence="2 3">
    <name type="scientific">Strongylus vulgaris</name>
    <name type="common">Blood worm</name>
    <dbReference type="NCBI Taxonomy" id="40348"/>
    <lineage>
        <taxon>Eukaryota</taxon>
        <taxon>Metazoa</taxon>
        <taxon>Ecdysozoa</taxon>
        <taxon>Nematoda</taxon>
        <taxon>Chromadorea</taxon>
        <taxon>Rhabditida</taxon>
        <taxon>Rhabditina</taxon>
        <taxon>Rhabditomorpha</taxon>
        <taxon>Strongyloidea</taxon>
        <taxon>Strongylidae</taxon>
        <taxon>Strongylus</taxon>
    </lineage>
</organism>
<protein>
    <submittedName>
        <fullName evidence="2">Uncharacterized protein</fullName>
    </submittedName>
</protein>
<dbReference type="Proteomes" id="UP000270094">
    <property type="component" value="Unassembled WGS sequence"/>
</dbReference>
<reference evidence="2 3" key="1">
    <citation type="submission" date="2018-11" db="EMBL/GenBank/DDBJ databases">
        <authorList>
            <consortium name="Pathogen Informatics"/>
        </authorList>
    </citation>
    <scope>NUCLEOTIDE SEQUENCE [LARGE SCALE GENOMIC DNA]</scope>
</reference>